<dbReference type="Pfam" id="PF01753">
    <property type="entry name" value="zf-MYND"/>
    <property type="match status" value="1"/>
</dbReference>
<keyword evidence="7" id="KW-1185">Reference proteome</keyword>
<keyword evidence="1" id="KW-0479">Metal-binding</keyword>
<reference evidence="6 7" key="1">
    <citation type="journal article" date="2024" name="Microbiol. Resour. Announc.">
        <title>Genome annotations for the ascomycete fungi Trichoderma harzianum, Trichoderma aggressivum, and Purpureocillium lilacinum.</title>
        <authorList>
            <person name="Beijen E.P.W."/>
            <person name="Ohm R.A."/>
        </authorList>
    </citation>
    <scope>NUCLEOTIDE SEQUENCE [LARGE SCALE GENOMIC DNA]</scope>
    <source>
        <strain evidence="6 7">CBS 150709</strain>
    </source>
</reference>
<accession>A0ABR0BDB1</accession>
<sequence>MATSTVRVEFICQTGAKQFIHNHSIARSLVTEADRAGRDADYDERFVQAMIPIMREHASACRRASGIWCEYCGGLSTDVLQSPMSTLHASPPRVVVWVTALCEKKQCETEAMEEMQSLMRETRQDADEVYGTADRSVCVEIKMCKICATTVGVKRCDSCHAVAYCGKEHQKEDWKVHKKACVPRERQQSRSL</sequence>
<comment type="caution">
    <text evidence="6">The sequence shown here is derived from an EMBL/GenBank/DDBJ whole genome shotgun (WGS) entry which is preliminary data.</text>
</comment>
<evidence type="ECO:0000259" key="5">
    <source>
        <dbReference type="PROSITE" id="PS50865"/>
    </source>
</evidence>
<evidence type="ECO:0000313" key="7">
    <source>
        <dbReference type="Proteomes" id="UP001287286"/>
    </source>
</evidence>
<gene>
    <name evidence="6" type="ORF">Purlil1_13732</name>
</gene>
<evidence type="ECO:0000256" key="3">
    <source>
        <dbReference type="ARBA" id="ARBA00022833"/>
    </source>
</evidence>
<dbReference type="EMBL" id="JAWRVI010000290">
    <property type="protein sequence ID" value="KAK4068677.1"/>
    <property type="molecule type" value="Genomic_DNA"/>
</dbReference>
<evidence type="ECO:0000256" key="1">
    <source>
        <dbReference type="ARBA" id="ARBA00022723"/>
    </source>
</evidence>
<protein>
    <recommendedName>
        <fullName evidence="5">MYND-type domain-containing protein</fullName>
    </recommendedName>
</protein>
<dbReference type="Gene3D" id="6.10.140.2220">
    <property type="match status" value="1"/>
</dbReference>
<organism evidence="6 7">
    <name type="scientific">Purpureocillium lilacinum</name>
    <name type="common">Paecilomyces lilacinus</name>
    <dbReference type="NCBI Taxonomy" id="33203"/>
    <lineage>
        <taxon>Eukaryota</taxon>
        <taxon>Fungi</taxon>
        <taxon>Dikarya</taxon>
        <taxon>Ascomycota</taxon>
        <taxon>Pezizomycotina</taxon>
        <taxon>Sordariomycetes</taxon>
        <taxon>Hypocreomycetidae</taxon>
        <taxon>Hypocreales</taxon>
        <taxon>Ophiocordycipitaceae</taxon>
        <taxon>Purpureocillium</taxon>
    </lineage>
</organism>
<name>A0ABR0BDB1_PURLI</name>
<dbReference type="SUPFAM" id="SSF144232">
    <property type="entry name" value="HIT/MYND zinc finger-like"/>
    <property type="match status" value="1"/>
</dbReference>
<evidence type="ECO:0000256" key="4">
    <source>
        <dbReference type="PROSITE-ProRule" id="PRU00134"/>
    </source>
</evidence>
<keyword evidence="2 4" id="KW-0863">Zinc-finger</keyword>
<dbReference type="Proteomes" id="UP001287286">
    <property type="component" value="Unassembled WGS sequence"/>
</dbReference>
<feature type="domain" description="MYND-type" evidence="5">
    <location>
        <begin position="144"/>
        <end position="181"/>
    </location>
</feature>
<dbReference type="InterPro" id="IPR002893">
    <property type="entry name" value="Znf_MYND"/>
</dbReference>
<dbReference type="PROSITE" id="PS50865">
    <property type="entry name" value="ZF_MYND_2"/>
    <property type="match status" value="1"/>
</dbReference>
<dbReference type="PROSITE" id="PS01360">
    <property type="entry name" value="ZF_MYND_1"/>
    <property type="match status" value="1"/>
</dbReference>
<proteinExistence type="predicted"/>
<evidence type="ECO:0000313" key="6">
    <source>
        <dbReference type="EMBL" id="KAK4068677.1"/>
    </source>
</evidence>
<keyword evidence="3" id="KW-0862">Zinc</keyword>
<evidence type="ECO:0000256" key="2">
    <source>
        <dbReference type="ARBA" id="ARBA00022771"/>
    </source>
</evidence>